<feature type="compositionally biased region" description="Polar residues" evidence="6">
    <location>
        <begin position="314"/>
        <end position="328"/>
    </location>
</feature>
<dbReference type="OrthoDB" id="2143914at2759"/>
<dbReference type="Gene3D" id="1.10.10.60">
    <property type="entry name" value="Homeodomain-like"/>
    <property type="match status" value="2"/>
</dbReference>
<sequence length="446" mass="51016">MELETELVKENNNVYHPSLSICENYTEPFMKNALIPIEASSPQGNYLQDFHHLDHFHYDLVNGSSSNPIFLPQTPSIEPFETFSCVSFMNLNGFHHEYYNPFGQVTKNNFLSGDQYLRINGFDLSNFLPLNRQEITKPSNFVVPDETSCITAENGYYKNVHVTGKNRNNSLAKRRAFKGHKKINPVKGQWTGEEDRLLIQLVGEYGVRKWSHIAQMLPGRIGKQCRERWHNHLRPDIKKDTWSEEEDKILIEAHAEIGNKWAEIAKKLPGRTENSIKNHWNATKRRQFSKRKCRSKCPGGSLLQDYIKSLNLGSSSSTRQYQRNTSAVNANDDNGTTTTNSIKSPIHHDDQPPTLEVRSYDDFDEDPVSCFDKNMMIFQDRYGTIDSLLDEMMTCDPFGAHDDKKGVVVDLSAGDNTHHRVMEGDEVVKKEMDLVEMISQVNGVNA</sequence>
<dbReference type="Proteomes" id="UP000030645">
    <property type="component" value="Unassembled WGS sequence"/>
</dbReference>
<evidence type="ECO:0000256" key="4">
    <source>
        <dbReference type="ARBA" id="ARBA00023125"/>
    </source>
</evidence>
<dbReference type="GO" id="GO:0000978">
    <property type="term" value="F:RNA polymerase II cis-regulatory region sequence-specific DNA binding"/>
    <property type="evidence" value="ECO:0007669"/>
    <property type="project" value="TreeGrafter"/>
</dbReference>
<evidence type="ECO:0000259" key="8">
    <source>
        <dbReference type="PROSITE" id="PS51294"/>
    </source>
</evidence>
<dbReference type="SMART" id="SM00717">
    <property type="entry name" value="SANT"/>
    <property type="match status" value="2"/>
</dbReference>
<dbReference type="GO" id="GO:0005634">
    <property type="term" value="C:nucleus"/>
    <property type="evidence" value="ECO:0007669"/>
    <property type="project" value="UniProtKB-SubCell"/>
</dbReference>
<proteinExistence type="predicted"/>
<feature type="domain" description="HTH myb-type" evidence="8">
    <location>
        <begin position="182"/>
        <end position="237"/>
    </location>
</feature>
<dbReference type="PANTHER" id="PTHR45614:SF285">
    <property type="entry name" value="TRANSCRIPTION FACTOR MYB98"/>
    <property type="match status" value="1"/>
</dbReference>
<dbReference type="SUPFAM" id="SSF46689">
    <property type="entry name" value="Homeodomain-like"/>
    <property type="match status" value="1"/>
</dbReference>
<evidence type="ECO:0000256" key="2">
    <source>
        <dbReference type="ARBA" id="ARBA00022737"/>
    </source>
</evidence>
<evidence type="ECO:0000256" key="6">
    <source>
        <dbReference type="SAM" id="MobiDB-lite"/>
    </source>
</evidence>
<evidence type="ECO:0000313" key="10">
    <source>
        <dbReference type="Proteomes" id="UP000030645"/>
    </source>
</evidence>
<dbReference type="InterPro" id="IPR017930">
    <property type="entry name" value="Myb_dom"/>
</dbReference>
<feature type="domain" description="Myb-like" evidence="7">
    <location>
        <begin position="234"/>
        <end position="284"/>
    </location>
</feature>
<dbReference type="InterPro" id="IPR050560">
    <property type="entry name" value="MYB_TF"/>
</dbReference>
<accession>W9QL28</accession>
<evidence type="ECO:0000256" key="5">
    <source>
        <dbReference type="ARBA" id="ARBA00023242"/>
    </source>
</evidence>
<dbReference type="PROSITE" id="PS50090">
    <property type="entry name" value="MYB_LIKE"/>
    <property type="match status" value="2"/>
</dbReference>
<organism evidence="9 10">
    <name type="scientific">Morus notabilis</name>
    <dbReference type="NCBI Taxonomy" id="981085"/>
    <lineage>
        <taxon>Eukaryota</taxon>
        <taxon>Viridiplantae</taxon>
        <taxon>Streptophyta</taxon>
        <taxon>Embryophyta</taxon>
        <taxon>Tracheophyta</taxon>
        <taxon>Spermatophyta</taxon>
        <taxon>Magnoliopsida</taxon>
        <taxon>eudicotyledons</taxon>
        <taxon>Gunneridae</taxon>
        <taxon>Pentapetalae</taxon>
        <taxon>rosids</taxon>
        <taxon>fabids</taxon>
        <taxon>Rosales</taxon>
        <taxon>Moraceae</taxon>
        <taxon>Moreae</taxon>
        <taxon>Morus</taxon>
    </lineage>
</organism>
<evidence type="ECO:0000259" key="7">
    <source>
        <dbReference type="PROSITE" id="PS50090"/>
    </source>
</evidence>
<protein>
    <submittedName>
        <fullName evidence="9">Transcription factor</fullName>
    </submittedName>
</protein>
<dbReference type="KEGG" id="mnt:21387002"/>
<evidence type="ECO:0000256" key="1">
    <source>
        <dbReference type="ARBA" id="ARBA00004123"/>
    </source>
</evidence>
<dbReference type="FunFam" id="1.10.10.60:FF:000381">
    <property type="entry name" value="Transcription factor MYB119"/>
    <property type="match status" value="1"/>
</dbReference>
<evidence type="ECO:0000256" key="3">
    <source>
        <dbReference type="ARBA" id="ARBA00023015"/>
    </source>
</evidence>
<keyword evidence="2" id="KW-0677">Repeat</keyword>
<dbReference type="GO" id="GO:0000981">
    <property type="term" value="F:DNA-binding transcription factor activity, RNA polymerase II-specific"/>
    <property type="evidence" value="ECO:0007669"/>
    <property type="project" value="TreeGrafter"/>
</dbReference>
<feature type="domain" description="Myb-like" evidence="7">
    <location>
        <begin position="182"/>
        <end position="233"/>
    </location>
</feature>
<gene>
    <name evidence="9" type="ORF">L484_003467</name>
</gene>
<evidence type="ECO:0000313" key="9">
    <source>
        <dbReference type="EMBL" id="EXB29621.1"/>
    </source>
</evidence>
<feature type="region of interest" description="Disordered" evidence="6">
    <location>
        <begin position="314"/>
        <end position="352"/>
    </location>
</feature>
<keyword evidence="5" id="KW-0539">Nucleus</keyword>
<dbReference type="Pfam" id="PF13921">
    <property type="entry name" value="Myb_DNA-bind_6"/>
    <property type="match status" value="1"/>
</dbReference>
<dbReference type="AlphaFoldDB" id="W9QL28"/>
<reference evidence="10" key="1">
    <citation type="submission" date="2013-01" db="EMBL/GenBank/DDBJ databases">
        <title>Draft Genome Sequence of a Mulberry Tree, Morus notabilis C.K. Schneid.</title>
        <authorList>
            <person name="He N."/>
            <person name="Zhao S."/>
        </authorList>
    </citation>
    <scope>NUCLEOTIDE SEQUENCE</scope>
</reference>
<name>W9QL28_9ROSA</name>
<dbReference type="eggNOG" id="KOG0048">
    <property type="taxonomic scope" value="Eukaryota"/>
</dbReference>
<dbReference type="InterPro" id="IPR001005">
    <property type="entry name" value="SANT/Myb"/>
</dbReference>
<feature type="domain" description="HTH myb-type" evidence="8">
    <location>
        <begin position="238"/>
        <end position="288"/>
    </location>
</feature>
<comment type="subcellular location">
    <subcellularLocation>
        <location evidence="1">Nucleus</location>
    </subcellularLocation>
</comment>
<dbReference type="CDD" id="cd00167">
    <property type="entry name" value="SANT"/>
    <property type="match status" value="2"/>
</dbReference>
<feature type="compositionally biased region" description="Low complexity" evidence="6">
    <location>
        <begin position="329"/>
        <end position="340"/>
    </location>
</feature>
<dbReference type="FunFam" id="1.10.10.60:FF:000010">
    <property type="entry name" value="Transcriptional activator Myb isoform A"/>
    <property type="match status" value="1"/>
</dbReference>
<dbReference type="InterPro" id="IPR009057">
    <property type="entry name" value="Homeodomain-like_sf"/>
</dbReference>
<keyword evidence="3" id="KW-0804">Transcription</keyword>
<keyword evidence="10" id="KW-1185">Reference proteome</keyword>
<keyword evidence="3" id="KW-0805">Transcription regulation</keyword>
<dbReference type="PANTHER" id="PTHR45614">
    <property type="entry name" value="MYB PROTEIN-RELATED"/>
    <property type="match status" value="1"/>
</dbReference>
<dbReference type="PROSITE" id="PS51294">
    <property type="entry name" value="HTH_MYB"/>
    <property type="match status" value="2"/>
</dbReference>
<keyword evidence="4" id="KW-0238">DNA-binding</keyword>
<dbReference type="EMBL" id="KE343444">
    <property type="protein sequence ID" value="EXB29621.1"/>
    <property type="molecule type" value="Genomic_DNA"/>
</dbReference>